<organism evidence="6 7">
    <name type="scientific">Methylocystis echinoides</name>
    <dbReference type="NCBI Taxonomy" id="29468"/>
    <lineage>
        <taxon>Bacteria</taxon>
        <taxon>Pseudomonadati</taxon>
        <taxon>Pseudomonadota</taxon>
        <taxon>Alphaproteobacteria</taxon>
        <taxon>Hyphomicrobiales</taxon>
        <taxon>Methylocystaceae</taxon>
        <taxon>Methylocystis</taxon>
    </lineage>
</organism>
<keyword evidence="7" id="KW-1185">Reference proteome</keyword>
<keyword evidence="3" id="KW-0349">Heme</keyword>
<reference evidence="6" key="1">
    <citation type="journal article" date="2023" name="Int. J. Syst. Evol. Microbiol.">
        <title>Methylocystis iwaonis sp. nov., a type II methane-oxidizing bacterium from surface soil of a rice paddy field in Japan, and emended description of the genus Methylocystis (ex Whittenbury et al. 1970) Bowman et al. 1993.</title>
        <authorList>
            <person name="Kaise H."/>
            <person name="Sawadogo J.B."/>
            <person name="Alam M.S."/>
            <person name="Ueno C."/>
            <person name="Dianou D."/>
            <person name="Shinjo R."/>
            <person name="Asakawa S."/>
        </authorList>
    </citation>
    <scope>NUCLEOTIDE SEQUENCE</scope>
    <source>
        <strain evidence="6">LMG27198</strain>
    </source>
</reference>
<feature type="chain" id="PRO_5040731529" evidence="4">
    <location>
        <begin position="21"/>
        <end position="780"/>
    </location>
</feature>
<evidence type="ECO:0000256" key="3">
    <source>
        <dbReference type="PROSITE-ProRule" id="PRU00433"/>
    </source>
</evidence>
<dbReference type="PROSITE" id="PS51007">
    <property type="entry name" value="CYTC"/>
    <property type="match status" value="1"/>
</dbReference>
<evidence type="ECO:0000256" key="4">
    <source>
        <dbReference type="SAM" id="SignalP"/>
    </source>
</evidence>
<proteinExistence type="predicted"/>
<keyword evidence="4" id="KW-0732">Signal</keyword>
<dbReference type="Pfam" id="PF06934">
    <property type="entry name" value="CTI"/>
    <property type="match status" value="1"/>
</dbReference>
<dbReference type="GO" id="GO:0016853">
    <property type="term" value="F:isomerase activity"/>
    <property type="evidence" value="ECO:0007669"/>
    <property type="project" value="UniProtKB-KW"/>
</dbReference>
<keyword evidence="1 3" id="KW-0479">Metal-binding</keyword>
<accession>A0A9W6GSJ4</accession>
<dbReference type="InterPro" id="IPR010706">
    <property type="entry name" value="Fatty_acid_cis-trans_isomerase"/>
</dbReference>
<dbReference type="InterPro" id="IPR009056">
    <property type="entry name" value="Cyt_c-like_dom"/>
</dbReference>
<gene>
    <name evidence="6" type="primary">cti</name>
    <name evidence="6" type="ORF">LMG27198_12380</name>
</gene>
<keyword evidence="2 3" id="KW-0408">Iron</keyword>
<keyword evidence="6" id="KW-0413">Isomerase</keyword>
<feature type="signal peptide" evidence="4">
    <location>
        <begin position="1"/>
        <end position="20"/>
    </location>
</feature>
<evidence type="ECO:0000256" key="2">
    <source>
        <dbReference type="ARBA" id="ARBA00023004"/>
    </source>
</evidence>
<feature type="domain" description="Cytochrome c" evidence="5">
    <location>
        <begin position="31"/>
        <end position="194"/>
    </location>
</feature>
<name>A0A9W6GSJ4_9HYPH</name>
<dbReference type="GO" id="GO:0009055">
    <property type="term" value="F:electron transfer activity"/>
    <property type="evidence" value="ECO:0007669"/>
    <property type="project" value="InterPro"/>
</dbReference>
<sequence length="780" mass="86571">MVVVGLLLMCAGVGAGDALAQSMSAPAAAPDYATEIQPIFNRRCIACHGCLGSPCNVKLDSYRGADRGGFGVNPYSSHVDASPRVGMDVVQTTKEWRQRGFYPVIDHDGTSASRLDRSLLYKMVAAGSAHNQPGFSRAAVMPLYAKRYNHQCPATPEALNAYLQSTPAAGMPFGLPAIASAELEKLAAWVANGSPGPTPEALAQSGAVSDKAAVAEWETFLNDPDPRNRLVARFIFDHVYQASIVLEESAGDFFRLVRSKTPPSRMATDAAGPATVDQPVEVIDAPLPYDDPYKYAGVDRFWYRLQKVTTPRVQKNHFVWRLNKGSLAHLKELFLARAWDLTQDMKPPWGVGNPFQIYRAIPAEARSLFLLENAEVIVGGITYGPVCLGQTATYAVKDHFWVYFLDPRFDPSVQDPKLGLETWSAMMDRFPIGNAEYAEAYAKAQKKLTPEGLTVDAIWNGGGTNPNAWLTVLRHETNVSVMKGRQGGVPLSQWLVSYSGLERLYYDTVASYKYWEGDLGKLETLVFFNFLRQEMEDNFLLLLPEKERAPIRQQWSQGVFGAIGRFVVPFADRSLPGGVSGQRGPLLDAIARIQAHMGPAVSGPADPLNPIVKPKISLDSRMSGYGRWVKAVSLLTDTTAYKFPRFLPSVVLLRLNHGRESRVYSLVVNRVYKTQFDLFFQNGEALPDEYTMSVYPTIVGGFPNLFLEMDLAQAPAFLKELRSVASLDAWNALRNRYGVLRNSARFWPTLDWFNAWNFQRRGEAAGHLDLSYYDLLDTVY</sequence>
<evidence type="ECO:0000259" key="5">
    <source>
        <dbReference type="PROSITE" id="PS51007"/>
    </source>
</evidence>
<comment type="caution">
    <text evidence="6">The sequence shown here is derived from an EMBL/GenBank/DDBJ whole genome shotgun (WGS) entry which is preliminary data.</text>
</comment>
<dbReference type="GO" id="GO:0020037">
    <property type="term" value="F:heme binding"/>
    <property type="evidence" value="ECO:0007669"/>
    <property type="project" value="InterPro"/>
</dbReference>
<dbReference type="EMBL" id="BSEC01000001">
    <property type="protein sequence ID" value="GLI92246.1"/>
    <property type="molecule type" value="Genomic_DNA"/>
</dbReference>
<protein>
    <submittedName>
        <fullName evidence="6">Peptidyl-prolyl cis-trans isomerase</fullName>
    </submittedName>
</protein>
<evidence type="ECO:0000256" key="1">
    <source>
        <dbReference type="ARBA" id="ARBA00022723"/>
    </source>
</evidence>
<dbReference type="AlphaFoldDB" id="A0A9W6GSJ4"/>
<evidence type="ECO:0000313" key="7">
    <source>
        <dbReference type="Proteomes" id="UP001144323"/>
    </source>
</evidence>
<dbReference type="GO" id="GO:0046872">
    <property type="term" value="F:metal ion binding"/>
    <property type="evidence" value="ECO:0007669"/>
    <property type="project" value="UniProtKB-KW"/>
</dbReference>
<dbReference type="Proteomes" id="UP001144323">
    <property type="component" value="Unassembled WGS sequence"/>
</dbReference>
<evidence type="ECO:0000313" key="6">
    <source>
        <dbReference type="EMBL" id="GLI92246.1"/>
    </source>
</evidence>